<gene>
    <name evidence="1" type="ORF">LCGC14_0337450</name>
</gene>
<accession>A0A0F9WM95</accession>
<sequence>MENLTASKLTPAELVAKLQQWEARKMDLIVPANNLTVVTAFDNETHLLQFSTRPELIEPSRTMHGQLAEKIGVPFNFYQRLLNENPSGLFNNTVDKLLMATEKNFLIRMFNPEEDGGISIGRAFLSDKYKTIDHVPILTTIMRAVMDSKIDIMVESCDVSEKRMVIRFYAPEVIEDATAFVEKYRNPETGAKDNGIIAGFSVSNSETGHGSFCIAPRVIISACSNGLIFMNHAVKKIHIGMKLDEGDITFSKETQQKNLDLIMSASADYVKDFTSNKFLKRLIDEVTEVAQQKLLFPVDATVNMCGELSLNVDQVDEVMKFFIESGDNSRGGAINAATFFAHKQDDPDLRYEIESKAVPMLEKFAMLDKKISKK</sequence>
<comment type="caution">
    <text evidence="1">The sequence shown here is derived from an EMBL/GenBank/DDBJ whole genome shotgun (WGS) entry which is preliminary data.</text>
</comment>
<name>A0A0F9WM95_9ZZZZ</name>
<dbReference type="AlphaFoldDB" id="A0A0F9WM95"/>
<reference evidence="1" key="1">
    <citation type="journal article" date="2015" name="Nature">
        <title>Complex archaea that bridge the gap between prokaryotes and eukaryotes.</title>
        <authorList>
            <person name="Spang A."/>
            <person name="Saw J.H."/>
            <person name="Jorgensen S.L."/>
            <person name="Zaremba-Niedzwiedzka K."/>
            <person name="Martijn J."/>
            <person name="Lind A.E."/>
            <person name="van Eijk R."/>
            <person name="Schleper C."/>
            <person name="Guy L."/>
            <person name="Ettema T.J."/>
        </authorList>
    </citation>
    <scope>NUCLEOTIDE SEQUENCE</scope>
</reference>
<proteinExistence type="predicted"/>
<organism evidence="1">
    <name type="scientific">marine sediment metagenome</name>
    <dbReference type="NCBI Taxonomy" id="412755"/>
    <lineage>
        <taxon>unclassified sequences</taxon>
        <taxon>metagenomes</taxon>
        <taxon>ecological metagenomes</taxon>
    </lineage>
</organism>
<evidence type="ECO:0000313" key="1">
    <source>
        <dbReference type="EMBL" id="KKN79723.1"/>
    </source>
</evidence>
<dbReference type="EMBL" id="LAZR01000243">
    <property type="protein sequence ID" value="KKN79723.1"/>
    <property type="molecule type" value="Genomic_DNA"/>
</dbReference>
<evidence type="ECO:0008006" key="2">
    <source>
        <dbReference type="Google" id="ProtNLM"/>
    </source>
</evidence>
<protein>
    <recommendedName>
        <fullName evidence="2">DUF932 domain-containing protein</fullName>
    </recommendedName>
</protein>